<evidence type="ECO:0000256" key="1">
    <source>
        <dbReference type="SAM" id="MobiDB-lite"/>
    </source>
</evidence>
<name>A0AA45L646_9PSEU</name>
<proteinExistence type="predicted"/>
<dbReference type="EMBL" id="CP073249">
    <property type="protein sequence ID" value="QUF03568.1"/>
    <property type="molecule type" value="Genomic_DNA"/>
</dbReference>
<sequence length="54" mass="5883">MQKQPHAELPPDLARTPLRELGDPGGDVVERLAAGVLARVRSTAPQDLVHERCD</sequence>
<feature type="region of interest" description="Disordered" evidence="1">
    <location>
        <begin position="1"/>
        <end position="25"/>
    </location>
</feature>
<accession>A0AA45L646</accession>
<dbReference type="AlphaFoldDB" id="A0AA45L646"/>
<evidence type="ECO:0000313" key="2">
    <source>
        <dbReference type="EMBL" id="QUF03568.1"/>
    </source>
</evidence>
<organism evidence="2 3">
    <name type="scientific">Actinosynnema pretiosum subsp. pretiosum</name>
    <dbReference type="NCBI Taxonomy" id="103721"/>
    <lineage>
        <taxon>Bacteria</taxon>
        <taxon>Bacillati</taxon>
        <taxon>Actinomycetota</taxon>
        <taxon>Actinomycetes</taxon>
        <taxon>Pseudonocardiales</taxon>
        <taxon>Pseudonocardiaceae</taxon>
        <taxon>Actinosynnema</taxon>
    </lineage>
</organism>
<gene>
    <name evidence="2" type="ORF">KCV87_29930</name>
</gene>
<protein>
    <submittedName>
        <fullName evidence="2">Uncharacterized protein</fullName>
    </submittedName>
</protein>
<reference evidence="2" key="1">
    <citation type="submission" date="2021-04" db="EMBL/GenBank/DDBJ databases">
        <title>Genomic sequence of Actinosynnema pretiosum subsp. pretiosum ATCC 31280 (C-14919).</title>
        <authorList>
            <person name="Bai L."/>
            <person name="Wang X."/>
            <person name="Xiao Y."/>
        </authorList>
    </citation>
    <scope>NUCLEOTIDE SEQUENCE</scope>
    <source>
        <strain evidence="2">ATCC 31280</strain>
    </source>
</reference>
<dbReference type="Proteomes" id="UP000677152">
    <property type="component" value="Chromosome"/>
</dbReference>
<evidence type="ECO:0000313" key="3">
    <source>
        <dbReference type="Proteomes" id="UP000677152"/>
    </source>
</evidence>